<keyword evidence="4" id="KW-1185">Reference proteome</keyword>
<evidence type="ECO:0000256" key="2">
    <source>
        <dbReference type="SAM" id="MobiDB-lite"/>
    </source>
</evidence>
<gene>
    <name evidence="3" type="ORF">R1flu_025846</name>
</gene>
<dbReference type="Proteomes" id="UP001605036">
    <property type="component" value="Unassembled WGS sequence"/>
</dbReference>
<proteinExistence type="predicted"/>
<accession>A0ABD1XYX4</accession>
<feature type="compositionally biased region" description="Polar residues" evidence="2">
    <location>
        <begin position="116"/>
        <end position="125"/>
    </location>
</feature>
<feature type="region of interest" description="Disordered" evidence="2">
    <location>
        <begin position="107"/>
        <end position="129"/>
    </location>
</feature>
<dbReference type="PANTHER" id="PTHR36498">
    <property type="entry name" value="TATA-BINDING PROTEIN-ASSOCIATED FACTOR 172"/>
    <property type="match status" value="1"/>
</dbReference>
<dbReference type="EMBL" id="JBHFFA010000007">
    <property type="protein sequence ID" value="KAL2614154.1"/>
    <property type="molecule type" value="Genomic_DNA"/>
</dbReference>
<name>A0ABD1XYX4_9MARC</name>
<dbReference type="PANTHER" id="PTHR36498:SF1">
    <property type="entry name" value="TATA-BINDING PROTEIN-ASSOCIATED FACTOR 172"/>
    <property type="match status" value="1"/>
</dbReference>
<dbReference type="PROSITE" id="PS50077">
    <property type="entry name" value="HEAT_REPEAT"/>
    <property type="match status" value="1"/>
</dbReference>
<reference evidence="3 4" key="1">
    <citation type="submission" date="2024-09" db="EMBL/GenBank/DDBJ databases">
        <title>Chromosome-scale assembly of Riccia fluitans.</title>
        <authorList>
            <person name="Paukszto L."/>
            <person name="Sawicki J."/>
            <person name="Karawczyk K."/>
            <person name="Piernik-Szablinska J."/>
            <person name="Szczecinska M."/>
            <person name="Mazdziarz M."/>
        </authorList>
    </citation>
    <scope>NUCLEOTIDE SEQUENCE [LARGE SCALE GENOMIC DNA]</scope>
    <source>
        <strain evidence="3">Rf_01</strain>
        <tissue evidence="3">Aerial parts of the thallus</tissue>
    </source>
</reference>
<evidence type="ECO:0000313" key="3">
    <source>
        <dbReference type="EMBL" id="KAL2614154.1"/>
    </source>
</evidence>
<organism evidence="3 4">
    <name type="scientific">Riccia fluitans</name>
    <dbReference type="NCBI Taxonomy" id="41844"/>
    <lineage>
        <taxon>Eukaryota</taxon>
        <taxon>Viridiplantae</taxon>
        <taxon>Streptophyta</taxon>
        <taxon>Embryophyta</taxon>
        <taxon>Marchantiophyta</taxon>
        <taxon>Marchantiopsida</taxon>
        <taxon>Marchantiidae</taxon>
        <taxon>Marchantiales</taxon>
        <taxon>Ricciaceae</taxon>
        <taxon>Riccia</taxon>
    </lineage>
</organism>
<dbReference type="InterPro" id="IPR044972">
    <property type="entry name" value="Mot1"/>
</dbReference>
<evidence type="ECO:0000256" key="1">
    <source>
        <dbReference type="PROSITE-ProRule" id="PRU00103"/>
    </source>
</evidence>
<comment type="caution">
    <text evidence="3">The sequence shown here is derived from an EMBL/GenBank/DDBJ whole genome shotgun (WGS) entry which is preliminary data.</text>
</comment>
<feature type="repeat" description="HEAT" evidence="1">
    <location>
        <begin position="11"/>
        <end position="48"/>
    </location>
</feature>
<evidence type="ECO:0000313" key="4">
    <source>
        <dbReference type="Proteomes" id="UP001605036"/>
    </source>
</evidence>
<dbReference type="InterPro" id="IPR021133">
    <property type="entry name" value="HEAT_type_2"/>
</dbReference>
<protein>
    <submittedName>
        <fullName evidence="3">Uncharacterized protein</fullName>
    </submittedName>
</protein>
<dbReference type="AlphaFoldDB" id="A0ABD1XYX4"/>
<sequence>MMNDHRELRPLLRQVRQFLRSKSWDTRVAAAQAIGAIAENVSHPTVKDIYTKAEVELAALGHNVNLSSSIDSRALGAPQSSTSLIFSSDWKDEMKWLSLRSDERSRQERRSREIQKQFNLPSQPRRSLADSDRYAPQVVHCFVPQLAHRFVPQSGGFLSAKSISERWGC</sequence>